<dbReference type="PATRIC" id="fig|178901.13.peg.2715"/>
<dbReference type="RefSeq" id="WP_061507330.1">
    <property type="nucleotide sequence ID" value="NZ_LHZF01000102.1"/>
</dbReference>
<gene>
    <name evidence="1" type="ORF">AD933_01265</name>
</gene>
<organism evidence="1 2">
    <name type="scientific">Acetobacter malorum</name>
    <dbReference type="NCBI Taxonomy" id="178901"/>
    <lineage>
        <taxon>Bacteria</taxon>
        <taxon>Pseudomonadati</taxon>
        <taxon>Pseudomonadota</taxon>
        <taxon>Alphaproteobacteria</taxon>
        <taxon>Acetobacterales</taxon>
        <taxon>Acetobacteraceae</taxon>
        <taxon>Acetobacter</taxon>
    </lineage>
</organism>
<dbReference type="EMBL" id="LHZF01000102">
    <property type="protein sequence ID" value="KXV20169.1"/>
    <property type="molecule type" value="Genomic_DNA"/>
</dbReference>
<evidence type="ECO:0000313" key="2">
    <source>
        <dbReference type="Proteomes" id="UP000075526"/>
    </source>
</evidence>
<accession>A0A149S0C1</accession>
<reference evidence="1 2" key="1">
    <citation type="submission" date="2015-06" db="EMBL/GenBank/DDBJ databases">
        <title>Improved classification and identification of acetic acid bacteria using matrix-assisted laser desorption/ionization time-of-flight mass spectrometry; Gluconobacter nephelii and Gluconobacter uchimurae are later heterotypic synonyms of Gluconobacter japonicus and Gluconobacter oxydans, respectively.</title>
        <authorList>
            <person name="Li L."/>
            <person name="Cleenwerck I."/>
            <person name="De Vuyst L."/>
            <person name="Vandamme P."/>
        </authorList>
    </citation>
    <scope>NUCLEOTIDE SEQUENCE [LARGE SCALE GENOMIC DNA]</scope>
    <source>
        <strain evidence="1 2">LMG 1552</strain>
    </source>
</reference>
<proteinExistence type="predicted"/>
<protein>
    <submittedName>
        <fullName evidence="1">Uncharacterized protein</fullName>
    </submittedName>
</protein>
<comment type="caution">
    <text evidence="1">The sequence shown here is derived from an EMBL/GenBank/DDBJ whole genome shotgun (WGS) entry which is preliminary data.</text>
</comment>
<sequence length="207" mass="23672">MINDHLNNALPNWVSRTLFRDEDLDRYAVLSKELLVTPTQQMLEFCDGGRTLVDRYNRDKPLWKAFRQAVTQRHPTLPAWQGDVRIKGYRIESIVELAVYRRIERICPQAVRVMVQPPVRESVVQARADFGLYVRGKPTLYVEVVGTVTRDGRSISEDAEGLRNAIEERLLRYVGMAPVEVLHIDEVCDPATLTARLGQAFVRAQAL</sequence>
<name>A0A149S0C1_9PROT</name>
<evidence type="ECO:0000313" key="1">
    <source>
        <dbReference type="EMBL" id="KXV20169.1"/>
    </source>
</evidence>
<dbReference type="Proteomes" id="UP000075526">
    <property type="component" value="Unassembled WGS sequence"/>
</dbReference>
<dbReference type="AlphaFoldDB" id="A0A149S0C1"/>